<dbReference type="InterPro" id="IPR036291">
    <property type="entry name" value="NAD(P)-bd_dom_sf"/>
</dbReference>
<dbReference type="STRING" id="749551.HMPREF9555_00884"/>
<dbReference type="NCBIfam" id="TIGR01214">
    <property type="entry name" value="rmlD"/>
    <property type="match status" value="1"/>
</dbReference>
<accession>E7N1Q0</accession>
<dbReference type="PANTHER" id="PTHR10491">
    <property type="entry name" value="DTDP-4-DEHYDRORHAMNOSE REDUCTASE"/>
    <property type="match status" value="1"/>
</dbReference>
<sequence length="285" mass="30984">MKILITGATGQLGSDCTTEFKARGHEVYGVSSHMFPLSDEQAMRAVLEEFEPDSILHAAAYTAVDAAEDEPDLCRLVNAAGTEIVAKLAAEYGCRLLYISTDYVFPGTGDTPYEADDPKGPKNVYGASKLAGEEAVAAHLTDYFIVRISWVFGTHGKNFVKTMLSLADTHKSLSIVSDQIGSPTYTRDLAPLLADMSVSDRYGVYHATNEGFCSWAEFAREIFRAAGKDVAVTSVPSRAYPTKAARPKNSRLSKKSLDAAGFRRLPPWQDAVARFLAELKQDAQA</sequence>
<dbReference type="InterPro" id="IPR029903">
    <property type="entry name" value="RmlD-like-bd"/>
</dbReference>
<organism evidence="4 5">
    <name type="scientific">Selenomonas artemidis F0399</name>
    <dbReference type="NCBI Taxonomy" id="749551"/>
    <lineage>
        <taxon>Bacteria</taxon>
        <taxon>Bacillati</taxon>
        <taxon>Bacillota</taxon>
        <taxon>Negativicutes</taxon>
        <taxon>Selenomonadales</taxon>
        <taxon>Selenomonadaceae</taxon>
        <taxon>Selenomonas</taxon>
    </lineage>
</organism>
<feature type="domain" description="RmlD-like substrate binding" evidence="3">
    <location>
        <begin position="1"/>
        <end position="279"/>
    </location>
</feature>
<dbReference type="EC" id="1.1.1.133" evidence="2"/>
<dbReference type="PANTHER" id="PTHR10491:SF4">
    <property type="entry name" value="METHIONINE ADENOSYLTRANSFERASE 2 SUBUNIT BETA"/>
    <property type="match status" value="1"/>
</dbReference>
<dbReference type="AlphaFoldDB" id="E7N1Q0"/>
<protein>
    <recommendedName>
        <fullName evidence="2">dTDP-4-dehydrorhamnose reductase</fullName>
        <ecNumber evidence="2">1.1.1.133</ecNumber>
    </recommendedName>
</protein>
<dbReference type="Gene3D" id="3.40.50.720">
    <property type="entry name" value="NAD(P)-binding Rossmann-like Domain"/>
    <property type="match status" value="1"/>
</dbReference>
<dbReference type="InterPro" id="IPR005913">
    <property type="entry name" value="dTDP_dehydrorham_reduct"/>
</dbReference>
<comment type="similarity">
    <text evidence="1 2">Belongs to the dTDP-4-dehydrorhamnose reductase family.</text>
</comment>
<evidence type="ECO:0000259" key="3">
    <source>
        <dbReference type="Pfam" id="PF04321"/>
    </source>
</evidence>
<comment type="pathway">
    <text evidence="2">Carbohydrate biosynthesis; dTDP-L-rhamnose biosynthesis.</text>
</comment>
<evidence type="ECO:0000256" key="2">
    <source>
        <dbReference type="RuleBase" id="RU364082"/>
    </source>
</evidence>
<evidence type="ECO:0000256" key="1">
    <source>
        <dbReference type="ARBA" id="ARBA00010944"/>
    </source>
</evidence>
<dbReference type="Pfam" id="PF04321">
    <property type="entry name" value="RmlD_sub_bind"/>
    <property type="match status" value="1"/>
</dbReference>
<dbReference type="CDD" id="cd05254">
    <property type="entry name" value="dTDP_HR_like_SDR_e"/>
    <property type="match status" value="1"/>
</dbReference>
<name>E7N1Q0_9FIRM</name>
<keyword evidence="2" id="KW-0521">NADP</keyword>
<dbReference type="RefSeq" id="WP_009349557.1">
    <property type="nucleotide sequence ID" value="NZ_GL638136.1"/>
</dbReference>
<keyword evidence="5" id="KW-1185">Reference proteome</keyword>
<comment type="caution">
    <text evidence="4">The sequence shown here is derived from an EMBL/GenBank/DDBJ whole genome shotgun (WGS) entry which is preliminary data.</text>
</comment>
<comment type="function">
    <text evidence="2">Catalyzes the reduction of dTDP-6-deoxy-L-lyxo-4-hexulose to yield dTDP-L-rhamnose.</text>
</comment>
<evidence type="ECO:0000313" key="4">
    <source>
        <dbReference type="EMBL" id="EFW29878.1"/>
    </source>
</evidence>
<dbReference type="Proteomes" id="UP000004633">
    <property type="component" value="Unassembled WGS sequence"/>
</dbReference>
<dbReference type="GO" id="GO:0008831">
    <property type="term" value="F:dTDP-4-dehydrorhamnose reductase activity"/>
    <property type="evidence" value="ECO:0007669"/>
    <property type="project" value="UniProtKB-EC"/>
</dbReference>
<dbReference type="UniPathway" id="UPA00124"/>
<dbReference type="GO" id="GO:0019305">
    <property type="term" value="P:dTDP-rhamnose biosynthetic process"/>
    <property type="evidence" value="ECO:0007669"/>
    <property type="project" value="UniProtKB-UniPathway"/>
</dbReference>
<dbReference type="HOGENOM" id="CLU_045518_1_2_9"/>
<reference evidence="4 5" key="1">
    <citation type="submission" date="2010-08" db="EMBL/GenBank/DDBJ databases">
        <authorList>
            <person name="Weinstock G."/>
            <person name="Sodergren E."/>
            <person name="Clifton S."/>
            <person name="Fulton L."/>
            <person name="Fulton B."/>
            <person name="Courtney L."/>
            <person name="Fronick C."/>
            <person name="Harrison M."/>
            <person name="Strong C."/>
            <person name="Farmer C."/>
            <person name="Delahaunty K."/>
            <person name="Markovic C."/>
            <person name="Hall O."/>
            <person name="Minx P."/>
            <person name="Tomlinson C."/>
            <person name="Mitreva M."/>
            <person name="Hou S."/>
            <person name="Chen J."/>
            <person name="Wollam A."/>
            <person name="Pepin K.H."/>
            <person name="Johnson M."/>
            <person name="Bhonagiri V."/>
            <person name="Zhang X."/>
            <person name="Suruliraj S."/>
            <person name="Warren W."/>
            <person name="Chinwalla A."/>
            <person name="Mardis E.R."/>
            <person name="Wilson R.K."/>
        </authorList>
    </citation>
    <scope>NUCLEOTIDE SEQUENCE [LARGE SCALE GENOMIC DNA]</scope>
    <source>
        <strain evidence="4 5">F0399</strain>
    </source>
</reference>
<dbReference type="GO" id="GO:0005829">
    <property type="term" value="C:cytosol"/>
    <property type="evidence" value="ECO:0007669"/>
    <property type="project" value="TreeGrafter"/>
</dbReference>
<proteinExistence type="inferred from homology"/>
<dbReference type="SUPFAM" id="SSF51735">
    <property type="entry name" value="NAD(P)-binding Rossmann-fold domains"/>
    <property type="match status" value="1"/>
</dbReference>
<evidence type="ECO:0000313" key="5">
    <source>
        <dbReference type="Proteomes" id="UP000004633"/>
    </source>
</evidence>
<dbReference type="Gene3D" id="3.90.25.10">
    <property type="entry name" value="UDP-galactose 4-epimerase, domain 1"/>
    <property type="match status" value="1"/>
</dbReference>
<dbReference type="EMBL" id="AECV01000015">
    <property type="protein sequence ID" value="EFW29878.1"/>
    <property type="molecule type" value="Genomic_DNA"/>
</dbReference>
<gene>
    <name evidence="4" type="primary">rfbD</name>
    <name evidence="4" type="ORF">HMPREF9555_00884</name>
</gene>
<keyword evidence="2 4" id="KW-0560">Oxidoreductase</keyword>